<evidence type="ECO:0008006" key="3">
    <source>
        <dbReference type="Google" id="ProtNLM"/>
    </source>
</evidence>
<evidence type="ECO:0000313" key="2">
    <source>
        <dbReference type="Proteomes" id="UP001165122"/>
    </source>
</evidence>
<evidence type="ECO:0000313" key="1">
    <source>
        <dbReference type="EMBL" id="GMH74287.1"/>
    </source>
</evidence>
<gene>
    <name evidence="1" type="ORF">TrLO_g13612</name>
</gene>
<dbReference type="OrthoDB" id="10476885at2759"/>
<organism evidence="1 2">
    <name type="scientific">Triparma laevis f. longispina</name>
    <dbReference type="NCBI Taxonomy" id="1714387"/>
    <lineage>
        <taxon>Eukaryota</taxon>
        <taxon>Sar</taxon>
        <taxon>Stramenopiles</taxon>
        <taxon>Ochrophyta</taxon>
        <taxon>Bolidophyceae</taxon>
        <taxon>Parmales</taxon>
        <taxon>Triparmaceae</taxon>
        <taxon>Triparma</taxon>
    </lineage>
</organism>
<proteinExistence type="predicted"/>
<protein>
    <recommendedName>
        <fullName evidence="3">Formyl transferase N-terminal domain-containing protein</fullName>
    </recommendedName>
</protein>
<dbReference type="Gene3D" id="3.40.50.170">
    <property type="entry name" value="Formyl transferase, N-terminal domain"/>
    <property type="match status" value="1"/>
</dbReference>
<dbReference type="Proteomes" id="UP001165122">
    <property type="component" value="Unassembled WGS sequence"/>
</dbReference>
<dbReference type="InterPro" id="IPR036477">
    <property type="entry name" value="Formyl_transf_N_sf"/>
</dbReference>
<keyword evidence="2" id="KW-1185">Reference proteome</keyword>
<name>A0A9W7ARN9_9STRA</name>
<sequence length="151" mass="16692">MNAHGAFLPSSDPSMQSPDPSGYMRGALVFLYALLDNAPLGVSLHHVLPALDAGDIIEVKQVPVNRSDKLPQIIRSVCRVTADVWASSLLLWDGKTHCGVEQKPEMLLENNRECRRAPKTLELLDDLARECEKVLESGDYKWVVDGGERVV</sequence>
<dbReference type="AlphaFoldDB" id="A0A9W7ARN9"/>
<dbReference type="EMBL" id="BRXW01000694">
    <property type="protein sequence ID" value="GMH74287.1"/>
    <property type="molecule type" value="Genomic_DNA"/>
</dbReference>
<accession>A0A9W7ARN9</accession>
<dbReference type="SUPFAM" id="SSF53328">
    <property type="entry name" value="Formyltransferase"/>
    <property type="match status" value="1"/>
</dbReference>
<reference evidence="2" key="1">
    <citation type="journal article" date="2023" name="Commun. Biol.">
        <title>Genome analysis of Parmales, the sister group of diatoms, reveals the evolutionary specialization of diatoms from phago-mixotrophs to photoautotrophs.</title>
        <authorList>
            <person name="Ban H."/>
            <person name="Sato S."/>
            <person name="Yoshikawa S."/>
            <person name="Yamada K."/>
            <person name="Nakamura Y."/>
            <person name="Ichinomiya M."/>
            <person name="Sato N."/>
            <person name="Blanc-Mathieu R."/>
            <person name="Endo H."/>
            <person name="Kuwata A."/>
            <person name="Ogata H."/>
        </authorList>
    </citation>
    <scope>NUCLEOTIDE SEQUENCE [LARGE SCALE GENOMIC DNA]</scope>
    <source>
        <strain evidence="2">NIES 3700</strain>
    </source>
</reference>
<comment type="caution">
    <text evidence="1">The sequence shown here is derived from an EMBL/GenBank/DDBJ whole genome shotgun (WGS) entry which is preliminary data.</text>
</comment>